<protein>
    <recommendedName>
        <fullName evidence="3">DUF1763-domain-containing protein</fullName>
    </recommendedName>
</protein>
<comment type="caution">
    <text evidence="1">The sequence shown here is derived from an EMBL/GenBank/DDBJ whole genome shotgun (WGS) entry which is preliminary data.</text>
</comment>
<name>A0AA40EY88_9PEZI</name>
<evidence type="ECO:0000313" key="2">
    <source>
        <dbReference type="Proteomes" id="UP001172159"/>
    </source>
</evidence>
<evidence type="ECO:0008006" key="3">
    <source>
        <dbReference type="Google" id="ProtNLM"/>
    </source>
</evidence>
<proteinExistence type="predicted"/>
<dbReference type="AlphaFoldDB" id="A0AA40EY88"/>
<accession>A0AA40EY88</accession>
<keyword evidence="2" id="KW-1185">Reference proteome</keyword>
<sequence>MTPPTTHELLTSYRHLYRAALQAVQYSKPSRYIVRDQLRLAFRDRKNLSEYHPERIRRTIWFFHAASRSRGLEHKVCKTLVRMHWERSRYARGGWKSWLRVKEEMEKASEKTLKKMRERAEDVVVEKGLRWGWYEGVVRMVNESMGLCLR</sequence>
<organism evidence="1 2">
    <name type="scientific">Apiosordaria backusii</name>
    <dbReference type="NCBI Taxonomy" id="314023"/>
    <lineage>
        <taxon>Eukaryota</taxon>
        <taxon>Fungi</taxon>
        <taxon>Dikarya</taxon>
        <taxon>Ascomycota</taxon>
        <taxon>Pezizomycotina</taxon>
        <taxon>Sordariomycetes</taxon>
        <taxon>Sordariomycetidae</taxon>
        <taxon>Sordariales</taxon>
        <taxon>Lasiosphaeriaceae</taxon>
        <taxon>Apiosordaria</taxon>
    </lineage>
</organism>
<dbReference type="EMBL" id="JAUKTV010000001">
    <property type="protein sequence ID" value="KAK0747532.1"/>
    <property type="molecule type" value="Genomic_DNA"/>
</dbReference>
<dbReference type="Proteomes" id="UP001172159">
    <property type="component" value="Unassembled WGS sequence"/>
</dbReference>
<evidence type="ECO:0000313" key="1">
    <source>
        <dbReference type="EMBL" id="KAK0747532.1"/>
    </source>
</evidence>
<gene>
    <name evidence="1" type="ORF">B0T21DRAFT_277390</name>
</gene>
<reference evidence="1" key="1">
    <citation type="submission" date="2023-06" db="EMBL/GenBank/DDBJ databases">
        <title>Genome-scale phylogeny and comparative genomics of the fungal order Sordariales.</title>
        <authorList>
            <consortium name="Lawrence Berkeley National Laboratory"/>
            <person name="Hensen N."/>
            <person name="Bonometti L."/>
            <person name="Westerberg I."/>
            <person name="Brannstrom I.O."/>
            <person name="Guillou S."/>
            <person name="Cros-Aarteil S."/>
            <person name="Calhoun S."/>
            <person name="Haridas S."/>
            <person name="Kuo A."/>
            <person name="Mondo S."/>
            <person name="Pangilinan J."/>
            <person name="Riley R."/>
            <person name="Labutti K."/>
            <person name="Andreopoulos B."/>
            <person name="Lipzen A."/>
            <person name="Chen C."/>
            <person name="Yanf M."/>
            <person name="Daum C."/>
            <person name="Ng V."/>
            <person name="Clum A."/>
            <person name="Steindorff A."/>
            <person name="Ohm R."/>
            <person name="Martin F."/>
            <person name="Silar P."/>
            <person name="Natvig D."/>
            <person name="Lalanne C."/>
            <person name="Gautier V."/>
            <person name="Ament-Velasquez S.L."/>
            <person name="Kruys A."/>
            <person name="Hutchinson M.I."/>
            <person name="Powell A.J."/>
            <person name="Barry K."/>
            <person name="Miller A.N."/>
            <person name="Grigoriev I.V."/>
            <person name="Debuchy R."/>
            <person name="Gladieux P."/>
            <person name="Thoren M.H."/>
            <person name="Johannesson H."/>
        </authorList>
    </citation>
    <scope>NUCLEOTIDE SEQUENCE</scope>
    <source>
        <strain evidence="1">CBS 540.89</strain>
    </source>
</reference>